<protein>
    <submittedName>
        <fullName evidence="1">Uncharacterized protein</fullName>
    </submittedName>
</protein>
<organism evidence="1">
    <name type="scientific">Aureimonas frigidaquae</name>
    <dbReference type="NCBI Taxonomy" id="424757"/>
    <lineage>
        <taxon>Bacteria</taxon>
        <taxon>Pseudomonadati</taxon>
        <taxon>Pseudomonadota</taxon>
        <taxon>Alphaproteobacteria</taxon>
        <taxon>Hyphomicrobiales</taxon>
        <taxon>Aurantimonadaceae</taxon>
        <taxon>Aureimonas</taxon>
    </lineage>
</organism>
<sequence length="97" mass="10673">MIQGLLPGKNMLIDAIDQRSVKIEEEDGVHAHGMLLCCRSKDDPLNIVPQARVTNSCDEPPLYDAPMNGYGVGTGHLDPDVMPFEDPQRGDARRCRA</sequence>
<name>A0A0P0Z3S3_9HYPH</name>
<proteinExistence type="predicted"/>
<accession>A0A0P0Z3S3</accession>
<dbReference type="AlphaFoldDB" id="A0A0P0Z3S3"/>
<evidence type="ECO:0000313" key="1">
    <source>
        <dbReference type="EMBL" id="BAT28456.1"/>
    </source>
</evidence>
<dbReference type="EMBL" id="LC066377">
    <property type="protein sequence ID" value="BAT28456.1"/>
    <property type="molecule type" value="Genomic_DNA"/>
</dbReference>
<reference evidence="1" key="1">
    <citation type="journal article" date="2015" name="Proc. Natl. Acad. Sci. U.S.A.">
        <title>Bacterial clade with the ribosomal RNA operon on a small plasmid rather than the chromosome.</title>
        <authorList>
            <person name="Anda M."/>
            <person name="Ohtsubo Y."/>
            <person name="Okubo T."/>
            <person name="Sugawara M."/>
            <person name="Nagata Y."/>
            <person name="Tsuda M."/>
            <person name="Minamisawa K."/>
            <person name="Mitsui H."/>
        </authorList>
    </citation>
    <scope>NUCLEOTIDE SEQUENCE</scope>
    <source>
        <strain evidence="1">JCM 14755</strain>
    </source>
</reference>
<dbReference type="RefSeq" id="WP_192843005.1">
    <property type="nucleotide sequence ID" value="NZ_BBWR01000002.1"/>
</dbReference>